<sequence length="109" mass="10698">MTTRIPSALPALALVAALGAALSAAASPAPDKAKASAAGKEKCFGVALAGKNDCAAGPGTTCAGSSKMDYSANQWMYVPAGTCKTTASKSSPTGFGQLAAFKPMKADAK</sequence>
<proteinExistence type="predicted"/>
<evidence type="ECO:0000313" key="2">
    <source>
        <dbReference type="EMBL" id="BCT96970.1"/>
    </source>
</evidence>
<evidence type="ECO:0000256" key="1">
    <source>
        <dbReference type="SAM" id="SignalP"/>
    </source>
</evidence>
<dbReference type="RefSeq" id="WP_213434728.1">
    <property type="nucleotide sequence ID" value="NZ_AP024546.1"/>
</dbReference>
<feature type="chain" id="PRO_5045750309" description="DUF2282 domain-containing protein" evidence="1">
    <location>
        <begin position="27"/>
        <end position="109"/>
    </location>
</feature>
<keyword evidence="3" id="KW-1185">Reference proteome</keyword>
<dbReference type="Pfam" id="PF10048">
    <property type="entry name" value="DUF2282"/>
    <property type="match status" value="1"/>
</dbReference>
<organism evidence="2 3">
    <name type="scientific">Lysobacter helvus</name>
    <dbReference type="NCBI Taxonomy" id="2675059"/>
    <lineage>
        <taxon>Bacteria</taxon>
        <taxon>Pseudomonadati</taxon>
        <taxon>Pseudomonadota</taxon>
        <taxon>Gammaproteobacteria</taxon>
        <taxon>Lysobacterales</taxon>
        <taxon>Lysobacteraceae</taxon>
        <taxon>Lysobacter</taxon>
    </lineage>
</organism>
<evidence type="ECO:0000313" key="3">
    <source>
        <dbReference type="Proteomes" id="UP000680514"/>
    </source>
</evidence>
<evidence type="ECO:0008006" key="4">
    <source>
        <dbReference type="Google" id="ProtNLM"/>
    </source>
</evidence>
<dbReference type="Proteomes" id="UP000680514">
    <property type="component" value="Chromosome"/>
</dbReference>
<gene>
    <name evidence="2" type="ORF">LYSHEL_28410</name>
</gene>
<accession>A0ABM7QH20</accession>
<protein>
    <recommendedName>
        <fullName evidence="4">DUF2282 domain-containing protein</fullName>
    </recommendedName>
</protein>
<dbReference type="EMBL" id="AP024546">
    <property type="protein sequence ID" value="BCT96970.1"/>
    <property type="molecule type" value="Genomic_DNA"/>
</dbReference>
<name>A0ABM7QH20_9GAMM</name>
<reference evidence="2 3" key="1">
    <citation type="submission" date="2021-03" db="EMBL/GenBank/DDBJ databases">
        <title>Complete Genome Sequences of Two Lysobacter Strains Isolated from Sea Water (Lysobacter caseinilyticus) and Soil (Lysobacter helvus) in South Korea.</title>
        <authorList>
            <person name="Watanabe Y."/>
            <person name="Arakawa K."/>
        </authorList>
    </citation>
    <scope>NUCLEOTIDE SEQUENCE [LARGE SCALE GENOMIC DNA]</scope>
    <source>
        <strain evidence="2 3">D10</strain>
    </source>
</reference>
<feature type="signal peptide" evidence="1">
    <location>
        <begin position="1"/>
        <end position="26"/>
    </location>
</feature>
<keyword evidence="1" id="KW-0732">Signal</keyword>
<dbReference type="InterPro" id="IPR018740">
    <property type="entry name" value="DUF2282_membr"/>
</dbReference>